<dbReference type="PANTHER" id="PTHR21237">
    <property type="entry name" value="GRPE PROTEIN"/>
    <property type="match status" value="1"/>
</dbReference>
<keyword evidence="13" id="KW-0175">Coiled coil</keyword>
<protein>
    <recommendedName>
        <fullName evidence="8 10">Protein GrpE</fullName>
    </recommendedName>
    <alternativeName>
        <fullName evidence="9 10">HSP-70 cofactor</fullName>
    </alternativeName>
</protein>
<dbReference type="InterPro" id="IPR009012">
    <property type="entry name" value="GrpE_head"/>
</dbReference>
<evidence type="ECO:0000256" key="6">
    <source>
        <dbReference type="ARBA" id="ARBA00023186"/>
    </source>
</evidence>
<dbReference type="GO" id="GO:0000774">
    <property type="term" value="F:adenyl-nucleotide exchange factor activity"/>
    <property type="evidence" value="ECO:0007669"/>
    <property type="project" value="InterPro"/>
</dbReference>
<dbReference type="AlphaFoldDB" id="A0A4R2RND9"/>
<dbReference type="GO" id="GO:0051087">
    <property type="term" value="F:protein-folding chaperone binding"/>
    <property type="evidence" value="ECO:0007669"/>
    <property type="project" value="InterPro"/>
</dbReference>
<reference evidence="15 16" key="1">
    <citation type="submission" date="2019-03" db="EMBL/GenBank/DDBJ databases">
        <title>Genomic Encyclopedia of Type Strains, Phase IV (KMG-IV): sequencing the most valuable type-strain genomes for metagenomic binning, comparative biology and taxonomic classification.</title>
        <authorList>
            <person name="Goeker M."/>
        </authorList>
    </citation>
    <scope>NUCLEOTIDE SEQUENCE [LARGE SCALE GENOMIC DNA]</scope>
    <source>
        <strain evidence="15 16">DSM 11170</strain>
    </source>
</reference>
<dbReference type="SUPFAM" id="SSF51064">
    <property type="entry name" value="Head domain of nucleotide exchange factor GrpE"/>
    <property type="match status" value="1"/>
</dbReference>
<dbReference type="NCBIfam" id="NF010738">
    <property type="entry name" value="PRK14140.1"/>
    <property type="match status" value="1"/>
</dbReference>
<dbReference type="SUPFAM" id="SSF58014">
    <property type="entry name" value="Coiled-coil domain of nucleotide exchange factor GrpE"/>
    <property type="match status" value="1"/>
</dbReference>
<evidence type="ECO:0000256" key="10">
    <source>
        <dbReference type="HAMAP-Rule" id="MF_01151"/>
    </source>
</evidence>
<evidence type="ECO:0000256" key="13">
    <source>
        <dbReference type="SAM" id="Coils"/>
    </source>
</evidence>
<keyword evidence="16" id="KW-1185">Reference proteome</keyword>
<organism evidence="15 16">
    <name type="scientific">Heliophilum fasciatum</name>
    <dbReference type="NCBI Taxonomy" id="35700"/>
    <lineage>
        <taxon>Bacteria</taxon>
        <taxon>Bacillati</taxon>
        <taxon>Bacillota</taxon>
        <taxon>Clostridia</taxon>
        <taxon>Eubacteriales</taxon>
        <taxon>Heliobacteriaceae</taxon>
        <taxon>Heliophilum</taxon>
    </lineage>
</organism>
<dbReference type="PROSITE" id="PS01071">
    <property type="entry name" value="GRPE"/>
    <property type="match status" value="1"/>
</dbReference>
<evidence type="ECO:0000256" key="3">
    <source>
        <dbReference type="ARBA" id="ARBA00011738"/>
    </source>
</evidence>
<evidence type="ECO:0000256" key="5">
    <source>
        <dbReference type="ARBA" id="ARBA00023016"/>
    </source>
</evidence>
<accession>A0A4R2RND9</accession>
<dbReference type="OrthoDB" id="9812586at2"/>
<feature type="coiled-coil region" evidence="13">
    <location>
        <begin position="49"/>
        <end position="90"/>
    </location>
</feature>
<evidence type="ECO:0000256" key="11">
    <source>
        <dbReference type="RuleBase" id="RU000639"/>
    </source>
</evidence>
<proteinExistence type="inferred from homology"/>
<comment type="subcellular location">
    <subcellularLocation>
        <location evidence="1 10">Cytoplasm</location>
    </subcellularLocation>
</comment>
<evidence type="ECO:0000313" key="15">
    <source>
        <dbReference type="EMBL" id="TCP64199.1"/>
    </source>
</evidence>
<evidence type="ECO:0000256" key="9">
    <source>
        <dbReference type="ARBA" id="ARBA00076414"/>
    </source>
</evidence>
<dbReference type="FunFam" id="2.30.22.10:FF:000001">
    <property type="entry name" value="Protein GrpE"/>
    <property type="match status" value="1"/>
</dbReference>
<keyword evidence="4 10" id="KW-0963">Cytoplasm</keyword>
<dbReference type="Proteomes" id="UP000294813">
    <property type="component" value="Unassembled WGS sequence"/>
</dbReference>
<dbReference type="PANTHER" id="PTHR21237:SF23">
    <property type="entry name" value="GRPE PROTEIN HOMOLOG, MITOCHONDRIAL"/>
    <property type="match status" value="1"/>
</dbReference>
<dbReference type="InterPro" id="IPR000740">
    <property type="entry name" value="GrpE"/>
</dbReference>
<feature type="region of interest" description="Disordered" evidence="14">
    <location>
        <begin position="1"/>
        <end position="39"/>
    </location>
</feature>
<dbReference type="InterPro" id="IPR013805">
    <property type="entry name" value="GrpE_CC"/>
</dbReference>
<evidence type="ECO:0000313" key="16">
    <source>
        <dbReference type="Proteomes" id="UP000294813"/>
    </source>
</evidence>
<dbReference type="CDD" id="cd00446">
    <property type="entry name" value="GrpE"/>
    <property type="match status" value="1"/>
</dbReference>
<keyword evidence="5 10" id="KW-0346">Stress response</keyword>
<dbReference type="GO" id="GO:0051082">
    <property type="term" value="F:unfolded protein binding"/>
    <property type="evidence" value="ECO:0007669"/>
    <property type="project" value="TreeGrafter"/>
</dbReference>
<evidence type="ECO:0000256" key="1">
    <source>
        <dbReference type="ARBA" id="ARBA00004496"/>
    </source>
</evidence>
<evidence type="ECO:0000256" key="4">
    <source>
        <dbReference type="ARBA" id="ARBA00022490"/>
    </source>
</evidence>
<dbReference type="HAMAP" id="MF_01151">
    <property type="entry name" value="GrpE"/>
    <property type="match status" value="1"/>
</dbReference>
<name>A0A4R2RND9_9FIRM</name>
<comment type="subunit">
    <text evidence="3 10">Homodimer.</text>
</comment>
<comment type="function">
    <text evidence="7 10 11">Participates actively in the response to hyperosmotic and heat shock by preventing the aggregation of stress-denatured proteins, in association with DnaK and GrpE. It is the nucleotide exchange factor for DnaK and may function as a thermosensor. Unfolded proteins bind initially to DnaJ; upon interaction with the DnaJ-bound protein, DnaK hydrolyzes its bound ATP, resulting in the formation of a stable complex. GrpE releases ADP from DnaK; ATP binding to DnaK triggers the release of the substrate protein, thus completing the reaction cycle. Several rounds of ATP-dependent interactions between DnaJ, DnaK and GrpE are required for fully efficient folding.</text>
</comment>
<evidence type="ECO:0000256" key="7">
    <source>
        <dbReference type="ARBA" id="ARBA00053401"/>
    </source>
</evidence>
<comment type="caution">
    <text evidence="15">The sequence shown here is derived from an EMBL/GenBank/DDBJ whole genome shotgun (WGS) entry which is preliminary data.</text>
</comment>
<dbReference type="GO" id="GO:0005737">
    <property type="term" value="C:cytoplasm"/>
    <property type="evidence" value="ECO:0007669"/>
    <property type="project" value="UniProtKB-SubCell"/>
</dbReference>
<dbReference type="GO" id="GO:0006457">
    <property type="term" value="P:protein folding"/>
    <property type="evidence" value="ECO:0007669"/>
    <property type="project" value="InterPro"/>
</dbReference>
<dbReference type="PRINTS" id="PR00773">
    <property type="entry name" value="GRPEPROTEIN"/>
</dbReference>
<dbReference type="EMBL" id="SLXT01000011">
    <property type="protein sequence ID" value="TCP64199.1"/>
    <property type="molecule type" value="Genomic_DNA"/>
</dbReference>
<evidence type="ECO:0000256" key="2">
    <source>
        <dbReference type="ARBA" id="ARBA00009054"/>
    </source>
</evidence>
<dbReference type="Pfam" id="PF01025">
    <property type="entry name" value="GrpE"/>
    <property type="match status" value="1"/>
</dbReference>
<feature type="compositionally biased region" description="Low complexity" evidence="14">
    <location>
        <begin position="12"/>
        <end position="32"/>
    </location>
</feature>
<evidence type="ECO:0000256" key="8">
    <source>
        <dbReference type="ARBA" id="ARBA00072274"/>
    </source>
</evidence>
<gene>
    <name evidence="10" type="primary">grpE</name>
    <name evidence="15" type="ORF">EDD73_11151</name>
</gene>
<dbReference type="GO" id="GO:0042803">
    <property type="term" value="F:protein homodimerization activity"/>
    <property type="evidence" value="ECO:0007669"/>
    <property type="project" value="InterPro"/>
</dbReference>
<evidence type="ECO:0000256" key="12">
    <source>
        <dbReference type="RuleBase" id="RU004478"/>
    </source>
</evidence>
<sequence>MTIEKDVQEAQATASAEPAEVTETTETAEATEGITPEQQAQMDDAMRQFTEFMQDIQQTKTELEAARKEVEESETRYARLQADFDNFKRRTRQEKEDLARFASEQLIVQLLPVLDNFDRAVAAMEAQGAQNLVSGLAMIQRQVLDILSREGLQAMDAVGQPFDPNYHDAVMHEPANEAFPDGTVMMELQKGYVLKDKVIRPAMVKVAQD</sequence>
<comment type="similarity">
    <text evidence="2 10 12">Belongs to the GrpE family.</text>
</comment>
<dbReference type="Gene3D" id="2.30.22.10">
    <property type="entry name" value="Head domain of nucleotide exchange factor GrpE"/>
    <property type="match status" value="1"/>
</dbReference>
<dbReference type="RefSeq" id="WP_131919191.1">
    <property type="nucleotide sequence ID" value="NZ_JAOQNU010000011.1"/>
</dbReference>
<evidence type="ECO:0000256" key="14">
    <source>
        <dbReference type="SAM" id="MobiDB-lite"/>
    </source>
</evidence>
<dbReference type="Gene3D" id="3.90.20.20">
    <property type="match status" value="1"/>
</dbReference>
<keyword evidence="6 10" id="KW-0143">Chaperone</keyword>